<organism evidence="1 2">
    <name type="scientific">Solanum verrucosum</name>
    <dbReference type="NCBI Taxonomy" id="315347"/>
    <lineage>
        <taxon>Eukaryota</taxon>
        <taxon>Viridiplantae</taxon>
        <taxon>Streptophyta</taxon>
        <taxon>Embryophyta</taxon>
        <taxon>Tracheophyta</taxon>
        <taxon>Spermatophyta</taxon>
        <taxon>Magnoliopsida</taxon>
        <taxon>eudicotyledons</taxon>
        <taxon>Gunneridae</taxon>
        <taxon>Pentapetalae</taxon>
        <taxon>asterids</taxon>
        <taxon>lamiids</taxon>
        <taxon>Solanales</taxon>
        <taxon>Solanaceae</taxon>
        <taxon>Solanoideae</taxon>
        <taxon>Solaneae</taxon>
        <taxon>Solanum</taxon>
    </lineage>
</organism>
<sequence>MNYIASEGVKGAVAAKGGFVKEAVTYMVTDDLVVKPMSPISSITLLNKFNVKNVGVLQPAGASCKFWNGRGAERIF</sequence>
<evidence type="ECO:0000313" key="1">
    <source>
        <dbReference type="EMBL" id="WMV35339.1"/>
    </source>
</evidence>
<protein>
    <submittedName>
        <fullName evidence="1">Uncharacterized protein</fullName>
    </submittedName>
</protein>
<reference evidence="1" key="1">
    <citation type="submission" date="2023-08" db="EMBL/GenBank/DDBJ databases">
        <title>A de novo genome assembly of Solanum verrucosum Schlechtendal, a Mexican diploid species geographically isolated from the other diploid A-genome species in potato relatives.</title>
        <authorList>
            <person name="Hosaka K."/>
        </authorList>
    </citation>
    <scope>NUCLEOTIDE SEQUENCE</scope>
    <source>
        <tissue evidence="1">Young leaves</tissue>
    </source>
</reference>
<dbReference type="Proteomes" id="UP001234989">
    <property type="component" value="Chromosome 6"/>
</dbReference>
<proteinExistence type="predicted"/>
<dbReference type="AlphaFoldDB" id="A0AAF0R2Z1"/>
<gene>
    <name evidence="1" type="ORF">MTR67_028724</name>
</gene>
<dbReference type="EMBL" id="CP133617">
    <property type="protein sequence ID" value="WMV35339.1"/>
    <property type="molecule type" value="Genomic_DNA"/>
</dbReference>
<dbReference type="PANTHER" id="PTHR33103">
    <property type="entry name" value="OS01G0153900 PROTEIN"/>
    <property type="match status" value="1"/>
</dbReference>
<dbReference type="Pfam" id="PF05056">
    <property type="entry name" value="DUF674"/>
    <property type="match status" value="1"/>
</dbReference>
<dbReference type="InterPro" id="IPR007750">
    <property type="entry name" value="DUF674"/>
</dbReference>
<evidence type="ECO:0000313" key="2">
    <source>
        <dbReference type="Proteomes" id="UP001234989"/>
    </source>
</evidence>
<name>A0AAF0R2Z1_SOLVR</name>
<accession>A0AAF0R2Z1</accession>
<dbReference type="PANTHER" id="PTHR33103:SF108">
    <property type="entry name" value="DUF674 DOMAIN-CONTAINING PROTEIN"/>
    <property type="match status" value="1"/>
</dbReference>
<keyword evidence="2" id="KW-1185">Reference proteome</keyword>